<dbReference type="GeneID" id="81460563"/>
<name>A0A9W9S6N4_9EURO</name>
<reference evidence="2" key="2">
    <citation type="journal article" date="2023" name="IMA Fungus">
        <title>Comparative genomic study of the Penicillium genus elucidates a diverse pangenome and 15 lateral gene transfer events.</title>
        <authorList>
            <person name="Petersen C."/>
            <person name="Sorensen T."/>
            <person name="Nielsen M.R."/>
            <person name="Sondergaard T.E."/>
            <person name="Sorensen J.L."/>
            <person name="Fitzpatrick D.A."/>
            <person name="Frisvad J.C."/>
            <person name="Nielsen K.L."/>
        </authorList>
    </citation>
    <scope>NUCLEOTIDE SEQUENCE</scope>
    <source>
        <strain evidence="2">IBT 3081</strain>
    </source>
</reference>
<proteinExistence type="predicted"/>
<dbReference type="EMBL" id="JAPZBT010000002">
    <property type="protein sequence ID" value="KAJ5371644.1"/>
    <property type="molecule type" value="Genomic_DNA"/>
</dbReference>
<dbReference type="RefSeq" id="XP_056577630.1">
    <property type="nucleotide sequence ID" value="XM_056721380.1"/>
</dbReference>
<evidence type="ECO:0000313" key="2">
    <source>
        <dbReference type="EMBL" id="KAJ5371644.1"/>
    </source>
</evidence>
<gene>
    <name evidence="2" type="ORF">N7517_003650</name>
</gene>
<comment type="caution">
    <text evidence="2">The sequence shown here is derived from an EMBL/GenBank/DDBJ whole genome shotgun (WGS) entry which is preliminary data.</text>
</comment>
<dbReference type="Proteomes" id="UP001147752">
    <property type="component" value="Unassembled WGS sequence"/>
</dbReference>
<evidence type="ECO:0000313" key="3">
    <source>
        <dbReference type="Proteomes" id="UP001147752"/>
    </source>
</evidence>
<evidence type="ECO:0000256" key="1">
    <source>
        <dbReference type="SAM" id="MobiDB-lite"/>
    </source>
</evidence>
<organism evidence="2 3">
    <name type="scientific">Penicillium concentricum</name>
    <dbReference type="NCBI Taxonomy" id="293559"/>
    <lineage>
        <taxon>Eukaryota</taxon>
        <taxon>Fungi</taxon>
        <taxon>Dikarya</taxon>
        <taxon>Ascomycota</taxon>
        <taxon>Pezizomycotina</taxon>
        <taxon>Eurotiomycetes</taxon>
        <taxon>Eurotiomycetidae</taxon>
        <taxon>Eurotiales</taxon>
        <taxon>Aspergillaceae</taxon>
        <taxon>Penicillium</taxon>
    </lineage>
</organism>
<feature type="compositionally biased region" description="Basic and acidic residues" evidence="1">
    <location>
        <begin position="60"/>
        <end position="71"/>
    </location>
</feature>
<reference evidence="2" key="1">
    <citation type="submission" date="2022-12" db="EMBL/GenBank/DDBJ databases">
        <authorList>
            <person name="Petersen C."/>
        </authorList>
    </citation>
    <scope>NUCLEOTIDE SEQUENCE</scope>
    <source>
        <strain evidence="2">IBT 3081</strain>
    </source>
</reference>
<protein>
    <submittedName>
        <fullName evidence="2">Uncharacterized protein</fullName>
    </submittedName>
</protein>
<dbReference type="OrthoDB" id="4329446at2759"/>
<dbReference type="AlphaFoldDB" id="A0A9W9S6N4"/>
<keyword evidence="3" id="KW-1185">Reference proteome</keyword>
<accession>A0A9W9S6N4</accession>
<sequence length="321" mass="36205">MGRPRRAAAEKPLGHYAPTSGIRKNNTTRPAGPTRKPRGKKDQSEGNAMSIDTAPGGPSRKQDKGKGRAEGDEMSLDMPPIPNEEIVTDSSGGDPAPIAAGAEGIEPIREILPEPLDTVALRLDLKNSYEGKMPPRVQTERPARQKRWKRPATNPIDFMEDLPKGWNAEEPDLDPEDLESQIARCHERISDNILVHQFKFKLEELSREQKDRNEMMAREASGLSWPVVQRLKTLDSMSKWLDSKDDEYKQAPNVTSLIEAYRSGKLKWNDGLVTYWSKGVQLSQPRPFKWNEYNFISAEHHGQKSFWVEGVQGRSTKCCYG</sequence>
<feature type="region of interest" description="Disordered" evidence="1">
    <location>
        <begin position="1"/>
        <end position="100"/>
    </location>
</feature>